<dbReference type="Pfam" id="PF13812">
    <property type="entry name" value="PPR_3"/>
    <property type="match status" value="1"/>
</dbReference>
<comment type="function">
    <text evidence="3">Regulates mitochondrial small subunit maturation by controlling 15S rRNA 5'-end processing. Localizes to the 5' precursor of the 15S rRNA in a position that is subsequently occupied by mS47 in the mature yeast mtSSU. Uses structure and sequence-specific RNA recognition, binding to a single-stranded region of the precursor and specifically recognizing bases -6 to -1. The exchange of Ccm1 for mS47 is coupled to the irreversible removal of precursor rRNA that is accompanied by conformational changes of the mitoribosomal proteins uS5m and mS26. These conformational changes signal completion of 5'-end rRNA processing through protection of the mature 5'-end of the 15S rRNA and stabilization of mS47. The removal of the 5' precursor together with the dissociation of Ccm1 may be catalyzed by the 5'-3' exoribonuclease Pet127. Involved in the specific removal of group I introns in mitochondrial encoded transcripts.</text>
</comment>
<evidence type="ECO:0008006" key="9">
    <source>
        <dbReference type="Google" id="ProtNLM"/>
    </source>
</evidence>
<dbReference type="OrthoDB" id="185373at2759"/>
<dbReference type="RefSeq" id="XP_024743380.1">
    <property type="nucleotide sequence ID" value="XM_024882339.1"/>
</dbReference>
<feature type="region of interest" description="Disordered" evidence="6">
    <location>
        <begin position="419"/>
        <end position="438"/>
    </location>
</feature>
<dbReference type="Proteomes" id="UP000235371">
    <property type="component" value="Unassembled WGS sequence"/>
</dbReference>
<organism evidence="7 8">
    <name type="scientific">Hyaloscypha bicolor E</name>
    <dbReference type="NCBI Taxonomy" id="1095630"/>
    <lineage>
        <taxon>Eukaryota</taxon>
        <taxon>Fungi</taxon>
        <taxon>Dikarya</taxon>
        <taxon>Ascomycota</taxon>
        <taxon>Pezizomycotina</taxon>
        <taxon>Leotiomycetes</taxon>
        <taxon>Helotiales</taxon>
        <taxon>Hyaloscyphaceae</taxon>
        <taxon>Hyaloscypha</taxon>
        <taxon>Hyaloscypha bicolor</taxon>
    </lineage>
</organism>
<evidence type="ECO:0000256" key="5">
    <source>
        <dbReference type="PROSITE-ProRule" id="PRU00708"/>
    </source>
</evidence>
<dbReference type="PANTHER" id="PTHR47936:SF1">
    <property type="entry name" value="PENTATRICOPEPTIDE REPEAT-CONTAINING PROTEIN GUN1, CHLOROPLASTIC"/>
    <property type="match status" value="1"/>
</dbReference>
<evidence type="ECO:0000256" key="1">
    <source>
        <dbReference type="ARBA" id="ARBA00006192"/>
    </source>
</evidence>
<feature type="compositionally biased region" description="Polar residues" evidence="6">
    <location>
        <begin position="77"/>
        <end position="86"/>
    </location>
</feature>
<dbReference type="InParanoid" id="A0A2J6TTZ8"/>
<dbReference type="InterPro" id="IPR002885">
    <property type="entry name" value="PPR_rpt"/>
</dbReference>
<feature type="repeat" description="PPR" evidence="5">
    <location>
        <begin position="527"/>
        <end position="561"/>
    </location>
</feature>
<evidence type="ECO:0000256" key="2">
    <source>
        <dbReference type="ARBA" id="ARBA00022737"/>
    </source>
</evidence>
<sequence length="944" mass="106684">MLWNATVHNLNASSCRVDLGSVEIFPLGRLQPLNLLDVLDQNRTTSGMNPSHICLACRRRLGALRPPRPVQWRPRGTFTSLSNHTRTTTDEKATEELLNLGEEDRTRKGTHPTIIPAANIRVPRQKQNNRPNDDLETLFEKSLHAPSASEKVPSQLTTPLESYKNAETLNEMLWGSAPLRDSWNFFVEHFGPDVEKLALTSTPSYLNKTAQELLGRIIHAKKSDPLSERLPSVTEVSRVYLRLLILSGEDWSEMMFPLLESILRVEQAPSANINERLIADTLGAWNVVCRRPGTYHHFPPLGSDLNWSYVPYVSSGDANQMYRKRGPRAAFGILTPSLKLRHLQRIPIVALATFTILTNNSTVSKTHLENASPFVSLLSQIIDTPGLTLNQVFDRDDCPTIIAESIKSNWAVIKERASQMSETLPEPERPINRGQSSPDDEYRVSFINKRLQYSLKRGNVREVNELWSDVVQWPVKKTDLPQPYSLKRGTLTQELCHLFILVYMSLRQPNIAIDVWNHMLKSGLQPNLQTWDNMLSGCKASRDWKTLEVVWKRMLDSGAQPDVVCWTTRISGLIEGFQVNLGIRALDEMGRIWLRTARKQHPKMELEQLQLLPEVDGAVKPTIETINAAVAGLFNKHSPDAAHRVLAWGGKFGIAPNLITYNTLLRPLIRNGHVKQATALLQQMQKAGIQADVATFTTILDETFRYSKHNTAEEQKAIIDSVFSEMEEAGVEPNLHTYGKIIYELLQSSHGDMSAVNAVMARMTQRGLEPSSQIYTMMVGHYFKQSPVNLDAVRGIIERVNMVEGSTDHKFWDRVVEGYAQEGETAHALRILGDVHRANQKVGFLAMRMLLFALAQNQEWDAARNLVRKVFLDTGGPRPEGAHVRIGEQLFWQLATQLVDDLANFQYEVKDRHPESLEPFDKESRIAEGSHEKGLARLQLQSEI</sequence>
<feature type="repeat" description="PPR" evidence="5">
    <location>
        <begin position="657"/>
        <end position="691"/>
    </location>
</feature>
<dbReference type="Pfam" id="PF13041">
    <property type="entry name" value="PPR_2"/>
    <property type="match status" value="1"/>
</dbReference>
<evidence type="ECO:0000256" key="6">
    <source>
        <dbReference type="SAM" id="MobiDB-lite"/>
    </source>
</evidence>
<dbReference type="AlphaFoldDB" id="A0A2J6TTZ8"/>
<feature type="region of interest" description="Disordered" evidence="6">
    <location>
        <begin position="66"/>
        <end position="91"/>
    </location>
</feature>
<evidence type="ECO:0000313" key="7">
    <source>
        <dbReference type="EMBL" id="PMD66476.1"/>
    </source>
</evidence>
<comment type="subunit">
    <text evidence="4">Binds to mitochondrial small subunit 15S rRNA.</text>
</comment>
<dbReference type="PROSITE" id="PS51375">
    <property type="entry name" value="PPR"/>
    <property type="match status" value="2"/>
</dbReference>
<dbReference type="NCBIfam" id="TIGR00756">
    <property type="entry name" value="PPR"/>
    <property type="match status" value="1"/>
</dbReference>
<protein>
    <recommendedName>
        <fullName evidence="9">Pentacotripeptide-repeat region of PRORP domain-containing protein</fullName>
    </recommendedName>
</protein>
<dbReference type="GeneID" id="36590416"/>
<evidence type="ECO:0000256" key="3">
    <source>
        <dbReference type="ARBA" id="ARBA00044493"/>
    </source>
</evidence>
<reference evidence="7 8" key="1">
    <citation type="submission" date="2016-04" db="EMBL/GenBank/DDBJ databases">
        <title>A degradative enzymes factory behind the ericoid mycorrhizal symbiosis.</title>
        <authorList>
            <consortium name="DOE Joint Genome Institute"/>
            <person name="Martino E."/>
            <person name="Morin E."/>
            <person name="Grelet G."/>
            <person name="Kuo A."/>
            <person name="Kohler A."/>
            <person name="Daghino S."/>
            <person name="Barry K."/>
            <person name="Choi C."/>
            <person name="Cichocki N."/>
            <person name="Clum A."/>
            <person name="Copeland A."/>
            <person name="Hainaut M."/>
            <person name="Haridas S."/>
            <person name="Labutti K."/>
            <person name="Lindquist E."/>
            <person name="Lipzen A."/>
            <person name="Khouja H.-R."/>
            <person name="Murat C."/>
            <person name="Ohm R."/>
            <person name="Olson A."/>
            <person name="Spatafora J."/>
            <person name="Veneault-Fourrey C."/>
            <person name="Henrissat B."/>
            <person name="Grigoriev I."/>
            <person name="Martin F."/>
            <person name="Perotto S."/>
        </authorList>
    </citation>
    <scope>NUCLEOTIDE SEQUENCE [LARGE SCALE GENOMIC DNA]</scope>
    <source>
        <strain evidence="7 8">E</strain>
    </source>
</reference>
<evidence type="ECO:0000256" key="4">
    <source>
        <dbReference type="ARBA" id="ARBA00044511"/>
    </source>
</evidence>
<accession>A0A2J6TTZ8</accession>
<keyword evidence="2" id="KW-0677">Repeat</keyword>
<comment type="similarity">
    <text evidence="1">Belongs to the CCM1 family.</text>
</comment>
<dbReference type="EMBL" id="KZ613743">
    <property type="protein sequence ID" value="PMD66476.1"/>
    <property type="molecule type" value="Genomic_DNA"/>
</dbReference>
<dbReference type="InterPro" id="IPR011990">
    <property type="entry name" value="TPR-like_helical_dom_sf"/>
</dbReference>
<dbReference type="PANTHER" id="PTHR47936">
    <property type="entry name" value="PPR_LONG DOMAIN-CONTAINING PROTEIN"/>
    <property type="match status" value="1"/>
</dbReference>
<dbReference type="Gene3D" id="1.25.40.10">
    <property type="entry name" value="Tetratricopeptide repeat domain"/>
    <property type="match status" value="3"/>
</dbReference>
<gene>
    <name evidence="7" type="ORF">K444DRAFT_623977</name>
</gene>
<name>A0A2J6TTZ8_9HELO</name>
<keyword evidence="8" id="KW-1185">Reference proteome</keyword>
<evidence type="ECO:0000313" key="8">
    <source>
        <dbReference type="Proteomes" id="UP000235371"/>
    </source>
</evidence>
<proteinExistence type="inferred from homology"/>
<dbReference type="STRING" id="1095630.A0A2J6TTZ8"/>